<dbReference type="EMBL" id="DF838745">
    <property type="protein sequence ID" value="GAT43245.1"/>
    <property type="molecule type" value="Genomic_DNA"/>
</dbReference>
<accession>A0ABQ0KXD6</accession>
<gene>
    <name evidence="1" type="ORF">MCHLO_00934</name>
</gene>
<protein>
    <submittedName>
        <fullName evidence="1">Uncharacterized protein</fullName>
    </submittedName>
</protein>
<dbReference type="Proteomes" id="UP000815677">
    <property type="component" value="Unassembled WGS sequence"/>
</dbReference>
<organism evidence="1 2">
    <name type="scientific">Mycena chlorophos</name>
    <name type="common">Agaric fungus</name>
    <name type="synonym">Agaricus chlorophos</name>
    <dbReference type="NCBI Taxonomy" id="658473"/>
    <lineage>
        <taxon>Eukaryota</taxon>
        <taxon>Fungi</taxon>
        <taxon>Dikarya</taxon>
        <taxon>Basidiomycota</taxon>
        <taxon>Agaricomycotina</taxon>
        <taxon>Agaricomycetes</taxon>
        <taxon>Agaricomycetidae</taxon>
        <taxon>Agaricales</taxon>
        <taxon>Marasmiineae</taxon>
        <taxon>Mycenaceae</taxon>
        <taxon>Mycena</taxon>
    </lineage>
</organism>
<sequence length="115" mass="11753">MSPTLSAEPALSCRAAPASRCVVAALPRCDADSARVLWPFSAPSCDSSSIGSSRIACCVWVCVPALCVPSPLGLQALKASIDTANTALGRVGWSAAVRALLEWGDDAHGVVEDIG</sequence>
<reference evidence="1" key="1">
    <citation type="submission" date="2014-09" db="EMBL/GenBank/DDBJ databases">
        <title>Genome sequence of the luminous mushroom Mycena chlorophos for searching fungal bioluminescence genes.</title>
        <authorList>
            <person name="Tanaka Y."/>
            <person name="Kasuga D."/>
            <person name="Oba Y."/>
            <person name="Hase S."/>
            <person name="Sato K."/>
            <person name="Oba Y."/>
            <person name="Sakakibara Y."/>
        </authorList>
    </citation>
    <scope>NUCLEOTIDE SEQUENCE</scope>
</reference>
<proteinExistence type="predicted"/>
<name>A0ABQ0KXD6_MYCCL</name>
<evidence type="ECO:0000313" key="2">
    <source>
        <dbReference type="Proteomes" id="UP000815677"/>
    </source>
</evidence>
<keyword evidence="2" id="KW-1185">Reference proteome</keyword>
<evidence type="ECO:0000313" key="1">
    <source>
        <dbReference type="EMBL" id="GAT43245.1"/>
    </source>
</evidence>